<gene>
    <name evidence="3" type="ORF">EGC77_19620</name>
    <name evidence="2" type="ORF">EGC80_01435</name>
</gene>
<dbReference type="EMBL" id="CP034073">
    <property type="protein sequence ID" value="AZG33719.1"/>
    <property type="molecule type" value="Genomic_DNA"/>
</dbReference>
<dbReference type="PANTHER" id="PTHR38591:SF1">
    <property type="entry name" value="BLL1000 PROTEIN"/>
    <property type="match status" value="1"/>
</dbReference>
<dbReference type="Pfam" id="PF07143">
    <property type="entry name" value="CrtC"/>
    <property type="match status" value="1"/>
</dbReference>
<dbReference type="InterPro" id="IPR010791">
    <property type="entry name" value="AttH_dom"/>
</dbReference>
<dbReference type="Proteomes" id="UP000278855">
    <property type="component" value="Unassembled WGS sequence"/>
</dbReference>
<organism evidence="3 5">
    <name type="scientific">Shewanella psychromarinicola</name>
    <dbReference type="NCBI Taxonomy" id="2487742"/>
    <lineage>
        <taxon>Bacteria</taxon>
        <taxon>Pseudomonadati</taxon>
        <taxon>Pseudomonadota</taxon>
        <taxon>Gammaproteobacteria</taxon>
        <taxon>Alteromonadales</taxon>
        <taxon>Shewanellaceae</taxon>
        <taxon>Shewanella</taxon>
    </lineage>
</organism>
<evidence type="ECO:0000313" key="5">
    <source>
        <dbReference type="Proteomes" id="UP000278855"/>
    </source>
</evidence>
<dbReference type="InterPro" id="IPR023374">
    <property type="entry name" value="AttH-like_dom_sf"/>
</dbReference>
<name>A0A3N4DES2_9GAMM</name>
<dbReference type="Proteomes" id="UP000273778">
    <property type="component" value="Chromosome"/>
</dbReference>
<dbReference type="KEGG" id="spsr:EGC80_01435"/>
<protein>
    <submittedName>
        <fullName evidence="3">Carotenoid 1,2-hydratase</fullName>
    </submittedName>
</protein>
<evidence type="ECO:0000313" key="2">
    <source>
        <dbReference type="EMBL" id="AZG33719.1"/>
    </source>
</evidence>
<feature type="domain" description="AttH" evidence="1">
    <location>
        <begin position="73"/>
        <end position="261"/>
    </location>
</feature>
<reference evidence="2 4" key="1">
    <citation type="submission" date="2018-11" db="EMBL/GenBank/DDBJ databases">
        <title>Shewanella sp. M2.</title>
        <authorList>
            <person name="Hwang Y.J."/>
            <person name="Hwang C.Y."/>
        </authorList>
    </citation>
    <scope>NUCLEOTIDE SEQUENCE [LARGE SCALE GENOMIC DNA]</scope>
    <source>
        <strain evidence="2 4">M2</strain>
    </source>
</reference>
<evidence type="ECO:0000259" key="1">
    <source>
        <dbReference type="Pfam" id="PF07143"/>
    </source>
</evidence>
<accession>A0A3N4DES2</accession>
<dbReference type="OrthoDB" id="9770826at2"/>
<dbReference type="AlphaFoldDB" id="A0A3N4DES2"/>
<reference evidence="3" key="3">
    <citation type="submission" date="2018-11" db="EMBL/GenBank/DDBJ databases">
        <authorList>
            <person name="Hwang Y.J."/>
            <person name="Hwang C.Y."/>
        </authorList>
    </citation>
    <scope>NUCLEOTIDE SEQUENCE</scope>
    <source>
        <strain evidence="3">R106</strain>
    </source>
</reference>
<evidence type="ECO:0000313" key="3">
    <source>
        <dbReference type="EMBL" id="RPA23037.1"/>
    </source>
</evidence>
<dbReference type="Pfam" id="PF17186">
    <property type="entry name" value="Lipocalin_9"/>
    <property type="match status" value="1"/>
</dbReference>
<dbReference type="RefSeq" id="WP_124014000.1">
    <property type="nucleotide sequence ID" value="NZ_CP034073.1"/>
</dbReference>
<proteinExistence type="predicted"/>
<dbReference type="EMBL" id="RKKB01000021">
    <property type="protein sequence ID" value="RPA23037.1"/>
    <property type="molecule type" value="Genomic_DNA"/>
</dbReference>
<dbReference type="Gene3D" id="2.40.370.10">
    <property type="entry name" value="AttH-like domain"/>
    <property type="match status" value="2"/>
</dbReference>
<dbReference type="PANTHER" id="PTHR38591">
    <property type="entry name" value="HYDROLASE"/>
    <property type="match status" value="1"/>
</dbReference>
<dbReference type="PROSITE" id="PS51257">
    <property type="entry name" value="PROKAR_LIPOPROTEIN"/>
    <property type="match status" value="1"/>
</dbReference>
<sequence>MNNAKQITLYAKLSTLLIGLMILISGCSDPSSEHTSSTIANMTASQSTGYQQVLPDHNLVFPADHLAHDGFKIEWWYLTANLTTTKGEDVGVQWTQFRIALAPKTPSSTAQSPALPSPELSMNRPPAWATDQLYMAHAAVTSAAEHLIAEKWSRAHPQLAGVEPQPFQVHLQNWQWQSQSNDLFPATLKVNNDQFSYQLQLNSQQPLQLQGKQGYSSKSADQSVASYYYSQPFIDVTGQITRHGVTEKVSGKAWLDREWSSQFLTKAQQGWDWFSLRLDDDSTLMVFRLRGQTNKDNFYSARRMFADGSGRNINSKDNPNDISMEPTQWQQTALGYHPIAWRIGIKSEAIDITAQALNPNSDMLVSTSYWEGPITIAGSHQGKGYMELTGYR</sequence>
<keyword evidence="4" id="KW-1185">Reference proteome</keyword>
<reference evidence="5" key="2">
    <citation type="submission" date="2018-11" db="EMBL/GenBank/DDBJ databases">
        <title>Shewanella sp. R106.</title>
        <authorList>
            <person name="Hwang Y.J."/>
            <person name="Hwang C.Y."/>
        </authorList>
    </citation>
    <scope>NUCLEOTIDE SEQUENCE [LARGE SCALE GENOMIC DNA]</scope>
    <source>
        <strain evidence="5">R106</strain>
    </source>
</reference>
<dbReference type="SUPFAM" id="SSF159245">
    <property type="entry name" value="AttH-like"/>
    <property type="match status" value="1"/>
</dbReference>
<evidence type="ECO:0000313" key="4">
    <source>
        <dbReference type="Proteomes" id="UP000273778"/>
    </source>
</evidence>